<gene>
    <name evidence="2" type="ORF">GON01_04470</name>
</gene>
<dbReference type="Pfam" id="PF11003">
    <property type="entry name" value="DUF2842"/>
    <property type="match status" value="1"/>
</dbReference>
<reference evidence="2 3" key="1">
    <citation type="submission" date="2019-12" db="EMBL/GenBank/DDBJ databases">
        <authorList>
            <person name="Huq M.A."/>
        </authorList>
    </citation>
    <scope>NUCLEOTIDE SEQUENCE [LARGE SCALE GENOMIC DNA]</scope>
    <source>
        <strain evidence="2 3">MAH-20</strain>
    </source>
</reference>
<keyword evidence="3" id="KW-1185">Reference proteome</keyword>
<feature type="transmembrane region" description="Helical" evidence="1">
    <location>
        <begin position="7"/>
        <end position="29"/>
    </location>
</feature>
<dbReference type="EMBL" id="WQMS01000006">
    <property type="protein sequence ID" value="MVO77193.1"/>
    <property type="molecule type" value="Genomic_DNA"/>
</dbReference>
<keyword evidence="1" id="KW-1133">Transmembrane helix</keyword>
<dbReference type="AlphaFoldDB" id="A0A6I4IZ80"/>
<keyword evidence="1" id="KW-0812">Transmembrane</keyword>
<evidence type="ECO:0000313" key="3">
    <source>
        <dbReference type="Proteomes" id="UP000441389"/>
    </source>
</evidence>
<protein>
    <submittedName>
        <fullName evidence="2">DUF2842 domain-containing protein</fullName>
    </submittedName>
</protein>
<name>A0A6I4IZ80_9SPHN</name>
<comment type="caution">
    <text evidence="2">The sequence shown here is derived from an EMBL/GenBank/DDBJ whole genome shotgun (WGS) entry which is preliminary data.</text>
</comment>
<feature type="transmembrane region" description="Helical" evidence="1">
    <location>
        <begin position="41"/>
        <end position="63"/>
    </location>
</feature>
<sequence>MDPPARSVIGIFAVLALIAGWAILVASFSAEIARLWGPLQLLIYLAAGVAWIFPAMPIMRWVATGRWRR</sequence>
<keyword evidence="1" id="KW-0472">Membrane</keyword>
<dbReference type="InterPro" id="IPR021265">
    <property type="entry name" value="DUF2842"/>
</dbReference>
<dbReference type="Proteomes" id="UP000441389">
    <property type="component" value="Unassembled WGS sequence"/>
</dbReference>
<evidence type="ECO:0000313" key="2">
    <source>
        <dbReference type="EMBL" id="MVO77193.1"/>
    </source>
</evidence>
<evidence type="ECO:0000256" key="1">
    <source>
        <dbReference type="SAM" id="Phobius"/>
    </source>
</evidence>
<accession>A0A6I4IZ80</accession>
<organism evidence="2 3">
    <name type="scientific">Sphingomonas horti</name>
    <dbReference type="NCBI Taxonomy" id="2682842"/>
    <lineage>
        <taxon>Bacteria</taxon>
        <taxon>Pseudomonadati</taxon>
        <taxon>Pseudomonadota</taxon>
        <taxon>Alphaproteobacteria</taxon>
        <taxon>Sphingomonadales</taxon>
        <taxon>Sphingomonadaceae</taxon>
        <taxon>Sphingomonas</taxon>
    </lineage>
</organism>
<proteinExistence type="predicted"/>